<dbReference type="InterPro" id="IPR013083">
    <property type="entry name" value="Znf_RING/FYVE/PHD"/>
</dbReference>
<dbReference type="PANTHER" id="PTHR46465:SF2">
    <property type="entry name" value="LATERAL SIGNALING TARGET PROTEIN 2 HOMOLOG"/>
    <property type="match status" value="1"/>
</dbReference>
<evidence type="ECO:0000256" key="6">
    <source>
        <dbReference type="ARBA" id="ARBA00022833"/>
    </source>
</evidence>
<keyword evidence="4" id="KW-0479">Metal-binding</keyword>
<reference evidence="10 11" key="1">
    <citation type="submission" date="2023-09" db="EMBL/GenBank/DDBJ databases">
        <title>Nesidiocoris tenuis whole genome shotgun sequence.</title>
        <authorList>
            <person name="Shibata T."/>
            <person name="Shimoda M."/>
            <person name="Kobayashi T."/>
            <person name="Uehara T."/>
        </authorList>
    </citation>
    <scope>NUCLEOTIDE SEQUENCE [LARGE SCALE GENOMIC DNA]</scope>
    <source>
        <strain evidence="10 11">Japan</strain>
    </source>
</reference>
<comment type="similarity">
    <text evidence="2">Belongs to the lst-2 family.</text>
</comment>
<evidence type="ECO:0000313" key="10">
    <source>
        <dbReference type="EMBL" id="BES96361.1"/>
    </source>
</evidence>
<keyword evidence="11" id="KW-1185">Reference proteome</keyword>
<dbReference type="InterPro" id="IPR051118">
    <property type="entry name" value="LST-2"/>
</dbReference>
<feature type="domain" description="FYVE-type" evidence="9">
    <location>
        <begin position="612"/>
        <end position="672"/>
    </location>
</feature>
<dbReference type="CDD" id="cd15731">
    <property type="entry name" value="FYVE_LST2"/>
    <property type="match status" value="1"/>
</dbReference>
<dbReference type="PANTHER" id="PTHR46465">
    <property type="entry name" value="LATERAL SIGNALING TARGET PROTEIN 2 HOMOLOG"/>
    <property type="match status" value="1"/>
</dbReference>
<dbReference type="Pfam" id="PF01363">
    <property type="entry name" value="FYVE"/>
    <property type="match status" value="1"/>
</dbReference>
<evidence type="ECO:0000256" key="2">
    <source>
        <dbReference type="ARBA" id="ARBA00008755"/>
    </source>
</evidence>
<feature type="region of interest" description="Disordered" evidence="8">
    <location>
        <begin position="293"/>
        <end position="441"/>
    </location>
</feature>
<dbReference type="InterPro" id="IPR043269">
    <property type="entry name" value="FYVE_LST2"/>
</dbReference>
<dbReference type="InterPro" id="IPR017455">
    <property type="entry name" value="Znf_FYVE-rel"/>
</dbReference>
<keyword evidence="5 7" id="KW-0863">Zinc-finger</keyword>
<name>A0ABN7AZN5_9HEMI</name>
<dbReference type="InterPro" id="IPR000306">
    <property type="entry name" value="Znf_FYVE"/>
</dbReference>
<feature type="compositionally biased region" description="Acidic residues" evidence="8">
    <location>
        <begin position="397"/>
        <end position="412"/>
    </location>
</feature>
<feature type="compositionally biased region" description="Low complexity" evidence="8">
    <location>
        <begin position="477"/>
        <end position="503"/>
    </location>
</feature>
<protein>
    <recommendedName>
        <fullName evidence="3">Lateral signaling target protein 2 homolog</fullName>
    </recommendedName>
</protein>
<evidence type="ECO:0000259" key="9">
    <source>
        <dbReference type="PROSITE" id="PS50178"/>
    </source>
</evidence>
<keyword evidence="6" id="KW-0862">Zinc</keyword>
<evidence type="ECO:0000256" key="1">
    <source>
        <dbReference type="ARBA" id="ARBA00003580"/>
    </source>
</evidence>
<evidence type="ECO:0000256" key="7">
    <source>
        <dbReference type="PROSITE-ProRule" id="PRU00091"/>
    </source>
</evidence>
<feature type="region of interest" description="Disordered" evidence="8">
    <location>
        <begin position="456"/>
        <end position="505"/>
    </location>
</feature>
<evidence type="ECO:0000256" key="5">
    <source>
        <dbReference type="ARBA" id="ARBA00022771"/>
    </source>
</evidence>
<comment type="function">
    <text evidence="1">Negative regulator of epidermal growth factor receptor (EGFR) signaling.</text>
</comment>
<dbReference type="Gene3D" id="3.30.40.10">
    <property type="entry name" value="Zinc/RING finger domain, C3HC4 (zinc finger)"/>
    <property type="match status" value="1"/>
</dbReference>
<dbReference type="InterPro" id="IPR011011">
    <property type="entry name" value="Znf_FYVE_PHD"/>
</dbReference>
<dbReference type="EMBL" id="AP028915">
    <property type="protein sequence ID" value="BES96361.1"/>
    <property type="molecule type" value="Genomic_DNA"/>
</dbReference>
<dbReference type="SUPFAM" id="SSF57903">
    <property type="entry name" value="FYVE/PHD zinc finger"/>
    <property type="match status" value="1"/>
</dbReference>
<dbReference type="SMART" id="SM00064">
    <property type="entry name" value="FYVE"/>
    <property type="match status" value="1"/>
</dbReference>
<proteinExistence type="inferred from homology"/>
<sequence>MESLRKWFYRPKKDDTSHLAQFFYADEALNLVAAELDSFDGRKDPERCTTLVNHLRQCQDKVLNICNKIMDELIPSDRADRDFRVKFPDDVMQDNLAGQLWFGAECLAAGSSIMNRETESRQMRPLATALTKSLETVRSLLREAALRSHNAFPNDLQTDRLIESLKLFDRLLADFELAYVSAMVPVKTVQEYELQQCVIVLFSETLHRALSTGLLTQEMVDQYDPALMFTIPRLAIVTGLLIYPHGPLSLSPNYPMSDMFRPFKTLLTKIRDLLWTLTQDELLMLERMLCSSEEPAQSDPPITQEPNEEKQWRRDVTKAREEGPAEIIELSNNSVAPQQTNRGSLHDSGIIQSNSDGSIGDNAPTVQVERNHDLPNGNLEDFSCGGNCCTSERMDDSLEDENEEEDEGETDDTANYNNIFNKKTPGEKNIGESDSSSWGEASLRRNYDGNWESLAEMQSAPQDISCSNRIDTDATGSSYSSSGSSCQSPISNCPSSDTSSYNSDSHDDMEVALAVRAAELRTCQEARAKFRSSEDLVRRLFICIAGVADQLQTNFAGDLRNILKAVFLVNASDPGDYDTVEDENSAECCERGEDAVEWGERETEAAPSWVPDQAAPTCMSCTAPFTVVRRRHHCRNCGKVFCARCSSNSVPLPRYGHLKPVRVCNRCFIYQVTPFTLDSNIEPAN</sequence>
<evidence type="ECO:0000313" key="11">
    <source>
        <dbReference type="Proteomes" id="UP001307889"/>
    </source>
</evidence>
<feature type="compositionally biased region" description="Polar residues" evidence="8">
    <location>
        <begin position="459"/>
        <end position="469"/>
    </location>
</feature>
<organism evidence="10 11">
    <name type="scientific">Nesidiocoris tenuis</name>
    <dbReference type="NCBI Taxonomy" id="355587"/>
    <lineage>
        <taxon>Eukaryota</taxon>
        <taxon>Metazoa</taxon>
        <taxon>Ecdysozoa</taxon>
        <taxon>Arthropoda</taxon>
        <taxon>Hexapoda</taxon>
        <taxon>Insecta</taxon>
        <taxon>Pterygota</taxon>
        <taxon>Neoptera</taxon>
        <taxon>Paraneoptera</taxon>
        <taxon>Hemiptera</taxon>
        <taxon>Heteroptera</taxon>
        <taxon>Panheteroptera</taxon>
        <taxon>Cimicomorpha</taxon>
        <taxon>Miridae</taxon>
        <taxon>Dicyphina</taxon>
        <taxon>Nesidiocoris</taxon>
    </lineage>
</organism>
<evidence type="ECO:0000256" key="4">
    <source>
        <dbReference type="ARBA" id="ARBA00022723"/>
    </source>
</evidence>
<feature type="compositionally biased region" description="Polar residues" evidence="8">
    <location>
        <begin position="330"/>
        <end position="343"/>
    </location>
</feature>
<accession>A0ABN7AZN5</accession>
<dbReference type="PROSITE" id="PS50178">
    <property type="entry name" value="ZF_FYVE"/>
    <property type="match status" value="1"/>
</dbReference>
<evidence type="ECO:0000256" key="3">
    <source>
        <dbReference type="ARBA" id="ARBA00019870"/>
    </source>
</evidence>
<gene>
    <name evidence="10" type="ORF">NTJ_09172</name>
</gene>
<dbReference type="Proteomes" id="UP001307889">
    <property type="component" value="Chromosome 7"/>
</dbReference>
<feature type="compositionally biased region" description="Basic and acidic residues" evidence="8">
    <location>
        <begin position="307"/>
        <end position="323"/>
    </location>
</feature>
<evidence type="ECO:0000256" key="8">
    <source>
        <dbReference type="SAM" id="MobiDB-lite"/>
    </source>
</evidence>